<feature type="region of interest" description="Disordered" evidence="5">
    <location>
        <begin position="659"/>
        <end position="681"/>
    </location>
</feature>
<feature type="region of interest" description="Disordered" evidence="5">
    <location>
        <begin position="939"/>
        <end position="977"/>
    </location>
</feature>
<evidence type="ECO:0000313" key="8">
    <source>
        <dbReference type="EMBL" id="CAH1100288.1"/>
    </source>
</evidence>
<feature type="domain" description="Timeless N-terminal" evidence="6">
    <location>
        <begin position="27"/>
        <end position="288"/>
    </location>
</feature>
<evidence type="ECO:0000256" key="2">
    <source>
        <dbReference type="ARBA" id="ARBA00008174"/>
    </source>
</evidence>
<feature type="compositionally biased region" description="Acidic residues" evidence="5">
    <location>
        <begin position="665"/>
        <end position="677"/>
    </location>
</feature>
<dbReference type="Proteomes" id="UP001153636">
    <property type="component" value="Chromosome 10"/>
</dbReference>
<dbReference type="InterPro" id="IPR006906">
    <property type="entry name" value="Timeless_N"/>
</dbReference>
<evidence type="ECO:0008006" key="10">
    <source>
        <dbReference type="Google" id="ProtNLM"/>
    </source>
</evidence>
<reference evidence="8" key="1">
    <citation type="submission" date="2022-01" db="EMBL/GenBank/DDBJ databases">
        <authorList>
            <person name="King R."/>
        </authorList>
    </citation>
    <scope>NUCLEOTIDE SEQUENCE</scope>
</reference>
<organism evidence="8 9">
    <name type="scientific">Psylliodes chrysocephalus</name>
    <dbReference type="NCBI Taxonomy" id="3402493"/>
    <lineage>
        <taxon>Eukaryota</taxon>
        <taxon>Metazoa</taxon>
        <taxon>Ecdysozoa</taxon>
        <taxon>Arthropoda</taxon>
        <taxon>Hexapoda</taxon>
        <taxon>Insecta</taxon>
        <taxon>Pterygota</taxon>
        <taxon>Neoptera</taxon>
        <taxon>Endopterygota</taxon>
        <taxon>Coleoptera</taxon>
        <taxon>Polyphaga</taxon>
        <taxon>Cucujiformia</taxon>
        <taxon>Chrysomeloidea</taxon>
        <taxon>Chrysomelidae</taxon>
        <taxon>Galerucinae</taxon>
        <taxon>Alticini</taxon>
        <taxon>Psylliodes</taxon>
    </lineage>
</organism>
<evidence type="ECO:0000259" key="6">
    <source>
        <dbReference type="Pfam" id="PF04821"/>
    </source>
</evidence>
<proteinExistence type="inferred from homology"/>
<dbReference type="EMBL" id="OV651822">
    <property type="protein sequence ID" value="CAH1100288.1"/>
    <property type="molecule type" value="Genomic_DNA"/>
</dbReference>
<dbReference type="PANTHER" id="PTHR22940:SF4">
    <property type="entry name" value="PROTEIN TIMELESS HOMOLOG"/>
    <property type="match status" value="1"/>
</dbReference>
<dbReference type="InterPro" id="IPR044998">
    <property type="entry name" value="Timeless"/>
</dbReference>
<evidence type="ECO:0000256" key="3">
    <source>
        <dbReference type="ARBA" id="ARBA00023242"/>
    </source>
</evidence>
<dbReference type="GO" id="GO:0048511">
    <property type="term" value="P:rhythmic process"/>
    <property type="evidence" value="ECO:0007669"/>
    <property type="project" value="UniProtKB-KW"/>
</dbReference>
<keyword evidence="3" id="KW-0539">Nucleus</keyword>
<dbReference type="GO" id="GO:0043111">
    <property type="term" value="P:replication fork arrest"/>
    <property type="evidence" value="ECO:0007669"/>
    <property type="project" value="TreeGrafter"/>
</dbReference>
<dbReference type="Pfam" id="PF26019">
    <property type="entry name" value="HTH_TIMELESS"/>
    <property type="match status" value="1"/>
</dbReference>
<dbReference type="AlphaFoldDB" id="A0A9P0CHR8"/>
<dbReference type="Pfam" id="PF04821">
    <property type="entry name" value="TIMELESS"/>
    <property type="match status" value="1"/>
</dbReference>
<gene>
    <name evidence="8" type="ORF">PSYICH_LOCUS2079</name>
</gene>
<comment type="subcellular location">
    <subcellularLocation>
        <location evidence="1">Nucleus</location>
    </subcellularLocation>
</comment>
<evidence type="ECO:0000256" key="1">
    <source>
        <dbReference type="ARBA" id="ARBA00004123"/>
    </source>
</evidence>
<evidence type="ECO:0000313" key="9">
    <source>
        <dbReference type="Proteomes" id="UP001153636"/>
    </source>
</evidence>
<evidence type="ECO:0000259" key="7">
    <source>
        <dbReference type="Pfam" id="PF05029"/>
    </source>
</evidence>
<dbReference type="GO" id="GO:0000076">
    <property type="term" value="P:DNA replication checkpoint signaling"/>
    <property type="evidence" value="ECO:0007669"/>
    <property type="project" value="TreeGrafter"/>
</dbReference>
<evidence type="ECO:0000256" key="4">
    <source>
        <dbReference type="ARBA" id="ARBA00023306"/>
    </source>
</evidence>
<feature type="compositionally biased region" description="Polar residues" evidence="5">
    <location>
        <begin position="1148"/>
        <end position="1161"/>
    </location>
</feature>
<comment type="similarity">
    <text evidence="2">Belongs to the timeless family.</text>
</comment>
<dbReference type="GO" id="GO:0009649">
    <property type="term" value="P:entrainment of circadian clock"/>
    <property type="evidence" value="ECO:0007669"/>
    <property type="project" value="TreeGrafter"/>
</dbReference>
<sequence length="1189" mass="139064">MDISSVLSAEISATCNSLGYFDEKTNKYYSDSNTLETVKDLIRYLRRDDEQHTIRRQLGATKILQTDLLPLLKNYHQEGDLFDVLLRLIMNLTTPPLLLFNFEVPTDSLLRNLYLEMEDHLKDYKEAFADDGIWAVFSTQLSKILEIDYAERGEENGVKIERILILVRNVLFVPADVFEKRPDNDASIHDQVLWALHHSGLLDIILYITTNPSEQSYYMYILEIMFFMLREQQPHELANAALERSQSEKIRDEAELLNIRNLEHNKKQSKMKMYAGTRHSRFGGTFIVQSMKSIGEHELVYHKPLNKVESLSFDNGKSKKKTPKNRMPLVSNEVNRRSAFTIRLFLKEFCIEFLNGAYNTMMLYVKGTLVRTGDDVHDESYYFWAITFFMAFNRSYKFEIKLVSETLSVQTFHYVQQQSENYFDRIRTDRKKLIVWSRRLRTALLSYKELFLTLLTMDKSSDSSIKESSKVIKSNLFYVPEYREFILTLLIQYDELKMSNAYLRDLIETQHLFMKMFEVYCTEEGSIVIQKKTKSHGKKKKKNQPINEEAKLNNLNNLWDKAAPQLSAVLESDRNFLTEEVPFDAASDTPIDEQQSQAMKKIKLKLMQSEFETAISLMRASREVWPENNYFGSENMATEEEFLAIREIFFADLGEEIPNTNNTVTEDEDEDDSDGDNEPQVRTREVNLSFKELVGRLAHPKVIRACGIALRSFDTNSINTNHAIIKLLHRIAFDCKMYVMIFQVSIFRTFQRIFELKDLPQHRELVKFCIYIVRQFVKVIGQNDKIFIECLFWKTKKEAYEIEHGYGASEPKAVGAAWKEEEEVEIRELFQEHKEQNIQEDVVDWMIKNMVNSMRSRRVVLKKLREMDLVEDYKRQYKKTRSTAWSTENEEQLADLYETHKNSTDPVGSIMNELFPKRSKNKVIEKLLSLGLIRDKKEVRKKRSKKSNQMEEKSDFIDTDSDSDAPPIPNKQIKKRTFTVSTNTNETIKLIKQLINSGKQNGIEWLKESISDVIEDFEEDNESVPLVPLSEDIENCMDDQEFQKLLRDLGISEPFDEQESYWRIPEGIGLETLKNHHELLTNALNNDNGCIENGIETENNRDDHDDDVIRREEIQNNKEDDDDDDDGLIIDETVENDDQISDRVELAESNSNGEIYLNTTTKRNRIPSESPPHKRIRIEDKIEDETDEL</sequence>
<protein>
    <recommendedName>
        <fullName evidence="10">Timeless N-terminal domain-containing protein</fullName>
    </recommendedName>
</protein>
<keyword evidence="9" id="KW-1185">Reference proteome</keyword>
<dbReference type="OrthoDB" id="310853at2759"/>
<dbReference type="Pfam" id="PF05029">
    <property type="entry name" value="TIMELESS_C"/>
    <property type="match status" value="1"/>
</dbReference>
<name>A0A9P0CHR8_9CUCU</name>
<evidence type="ECO:0000256" key="5">
    <source>
        <dbReference type="SAM" id="MobiDB-lite"/>
    </source>
</evidence>
<dbReference type="PANTHER" id="PTHR22940">
    <property type="entry name" value="TIMEOUT/TIMELESS-2"/>
    <property type="match status" value="1"/>
</dbReference>
<feature type="region of interest" description="Disordered" evidence="5">
    <location>
        <begin position="1145"/>
        <end position="1189"/>
    </location>
</feature>
<dbReference type="GO" id="GO:0006281">
    <property type="term" value="P:DNA repair"/>
    <property type="evidence" value="ECO:0007669"/>
    <property type="project" value="TreeGrafter"/>
</dbReference>
<dbReference type="GO" id="GO:0003677">
    <property type="term" value="F:DNA binding"/>
    <property type="evidence" value="ECO:0007669"/>
    <property type="project" value="TreeGrafter"/>
</dbReference>
<keyword evidence="4" id="KW-0131">Cell cycle</keyword>
<dbReference type="InterPro" id="IPR007725">
    <property type="entry name" value="TIMELESS_C"/>
</dbReference>
<dbReference type="GO" id="GO:0031298">
    <property type="term" value="C:replication fork protection complex"/>
    <property type="evidence" value="ECO:0007669"/>
    <property type="project" value="TreeGrafter"/>
</dbReference>
<accession>A0A9P0CHR8</accession>
<feature type="domain" description="Timeless C-terminal" evidence="7">
    <location>
        <begin position="990"/>
        <end position="1073"/>
    </location>
</feature>